<evidence type="ECO:0000256" key="1">
    <source>
        <dbReference type="SAM" id="MobiDB-lite"/>
    </source>
</evidence>
<name>A0A8J6J3J7_9FIRM</name>
<evidence type="ECO:0000313" key="2">
    <source>
        <dbReference type="EMBL" id="MBC5716961.1"/>
    </source>
</evidence>
<protein>
    <submittedName>
        <fullName evidence="2">Uncharacterized protein</fullName>
    </submittedName>
</protein>
<gene>
    <name evidence="2" type="ORF">H8S55_06480</name>
</gene>
<dbReference type="Proteomes" id="UP000602260">
    <property type="component" value="Unassembled WGS sequence"/>
</dbReference>
<organism evidence="2 3">
    <name type="scientific">Flintibacter faecis</name>
    <dbReference type="NCBI Taxonomy" id="2763047"/>
    <lineage>
        <taxon>Bacteria</taxon>
        <taxon>Bacillati</taxon>
        <taxon>Bacillota</taxon>
        <taxon>Clostridia</taxon>
        <taxon>Eubacteriales</taxon>
        <taxon>Flintibacter</taxon>
    </lineage>
</organism>
<keyword evidence="3" id="KW-1185">Reference proteome</keyword>
<accession>A0A8J6J3J7</accession>
<dbReference type="EMBL" id="JACOPN010000003">
    <property type="protein sequence ID" value="MBC5716961.1"/>
    <property type="molecule type" value="Genomic_DNA"/>
</dbReference>
<evidence type="ECO:0000313" key="3">
    <source>
        <dbReference type="Proteomes" id="UP000602260"/>
    </source>
</evidence>
<proteinExistence type="predicted"/>
<reference evidence="2" key="1">
    <citation type="submission" date="2020-08" db="EMBL/GenBank/DDBJ databases">
        <title>Genome public.</title>
        <authorList>
            <person name="Liu C."/>
            <person name="Sun Q."/>
        </authorList>
    </citation>
    <scope>NUCLEOTIDE SEQUENCE</scope>
    <source>
        <strain evidence="2">BX5</strain>
    </source>
</reference>
<comment type="caution">
    <text evidence="2">The sequence shown here is derived from an EMBL/GenBank/DDBJ whole genome shotgun (WGS) entry which is preliminary data.</text>
</comment>
<feature type="region of interest" description="Disordered" evidence="1">
    <location>
        <begin position="113"/>
        <end position="137"/>
    </location>
</feature>
<dbReference type="RefSeq" id="WP_186878277.1">
    <property type="nucleotide sequence ID" value="NZ_JACOPN010000003.1"/>
</dbReference>
<dbReference type="AlphaFoldDB" id="A0A8J6J3J7"/>
<sequence length="137" mass="15730">MSREYNESCCWTIEKFSFFHNYFAIIDTADYLADQLFIKHQVRVGFGPEFVCPNAPYRVIMCKCWKRDVDAFLAAIRELPNKMLLCGHPDYLTFCEDLKKKVQTVRDNGGVLTNETDDTAQKVEQESAKGATCQAAR</sequence>